<sequence>MILTVGHTKGGVGKTTLALNIAIARALAGRDVWFINGDRQETALIATTIRAEKGITPVIACAQYSDGATLRQQVKQTGGKFDDVVIDVGGRDSTALRSALTFTDALIVPFQPRSFDTWEFASISHLVEEAQSLRGEFPAYAILNCADSTGTDNEEAINALLDYPLLKYLDAPIGRRKSISTAGGKGLSVLEYTPKDAKACAEIQTLIDSIFI</sequence>
<evidence type="ECO:0000313" key="3">
    <source>
        <dbReference type="Proteomes" id="UP000647424"/>
    </source>
</evidence>
<dbReference type="InterPro" id="IPR002586">
    <property type="entry name" value="CobQ/CobB/MinD/ParA_Nub-bd_dom"/>
</dbReference>
<reference evidence="2" key="1">
    <citation type="submission" date="2020-09" db="EMBL/GenBank/DDBJ databases">
        <title>Genome seq and assembly of Limnohabitants sp.</title>
        <authorList>
            <person name="Chhetri G."/>
        </authorList>
    </citation>
    <scope>NUCLEOTIDE SEQUENCE</scope>
    <source>
        <strain evidence="2">JUR4</strain>
    </source>
</reference>
<dbReference type="Pfam" id="PF01656">
    <property type="entry name" value="CbiA"/>
    <property type="match status" value="1"/>
</dbReference>
<dbReference type="EMBL" id="JACYFT010000008">
    <property type="protein sequence ID" value="MBD8052021.1"/>
    <property type="molecule type" value="Genomic_DNA"/>
</dbReference>
<gene>
    <name evidence="2" type="ORF">IC609_15900</name>
</gene>
<dbReference type="Proteomes" id="UP000647424">
    <property type="component" value="Unassembled WGS sequence"/>
</dbReference>
<dbReference type="CDD" id="cd02042">
    <property type="entry name" value="ParAB_family"/>
    <property type="match status" value="1"/>
</dbReference>
<organism evidence="2 3">
    <name type="scientific">Limnohabitans radicicola</name>
    <dbReference type="NCBI Taxonomy" id="2771427"/>
    <lineage>
        <taxon>Bacteria</taxon>
        <taxon>Pseudomonadati</taxon>
        <taxon>Pseudomonadota</taxon>
        <taxon>Betaproteobacteria</taxon>
        <taxon>Burkholderiales</taxon>
        <taxon>Comamonadaceae</taxon>
        <taxon>Limnohabitans</taxon>
    </lineage>
</organism>
<comment type="caution">
    <text evidence="2">The sequence shown here is derived from an EMBL/GenBank/DDBJ whole genome shotgun (WGS) entry which is preliminary data.</text>
</comment>
<dbReference type="SUPFAM" id="SSF52540">
    <property type="entry name" value="P-loop containing nucleoside triphosphate hydrolases"/>
    <property type="match status" value="1"/>
</dbReference>
<feature type="domain" description="CobQ/CobB/MinD/ParA nucleotide binding" evidence="1">
    <location>
        <begin position="4"/>
        <end position="188"/>
    </location>
</feature>
<dbReference type="InterPro" id="IPR027417">
    <property type="entry name" value="P-loop_NTPase"/>
</dbReference>
<dbReference type="InterPro" id="IPR050678">
    <property type="entry name" value="DNA_Partitioning_ATPase"/>
</dbReference>
<keyword evidence="3" id="KW-1185">Reference proteome</keyword>
<dbReference type="PANTHER" id="PTHR13696">
    <property type="entry name" value="P-LOOP CONTAINING NUCLEOSIDE TRIPHOSPHATE HYDROLASE"/>
    <property type="match status" value="1"/>
</dbReference>
<protein>
    <submittedName>
        <fullName evidence="2">AAA family ATPase</fullName>
    </submittedName>
</protein>
<accession>A0A927FJC1</accession>
<dbReference type="AlphaFoldDB" id="A0A927FJC1"/>
<dbReference type="Gene3D" id="3.40.50.300">
    <property type="entry name" value="P-loop containing nucleotide triphosphate hydrolases"/>
    <property type="match status" value="1"/>
</dbReference>
<proteinExistence type="predicted"/>
<evidence type="ECO:0000259" key="1">
    <source>
        <dbReference type="Pfam" id="PF01656"/>
    </source>
</evidence>
<evidence type="ECO:0000313" key="2">
    <source>
        <dbReference type="EMBL" id="MBD8052021.1"/>
    </source>
</evidence>
<dbReference type="PIRSF" id="PIRSF009320">
    <property type="entry name" value="Nuc_binding_HP_1000"/>
    <property type="match status" value="1"/>
</dbReference>
<name>A0A927FJC1_9BURK</name>
<dbReference type="PANTHER" id="PTHR13696:SF96">
    <property type="entry name" value="COBQ_COBB_MIND_PARA NUCLEOTIDE BINDING DOMAIN-CONTAINING PROTEIN"/>
    <property type="match status" value="1"/>
</dbReference>